<keyword evidence="4" id="KW-0804">Transcription</keyword>
<dbReference type="FunFam" id="1.10.20.10:FF:000006">
    <property type="entry name" value="Nuclear transcription factor Y subunit gamma"/>
    <property type="match status" value="1"/>
</dbReference>
<dbReference type="Pfam" id="PF00808">
    <property type="entry name" value="CBFD_NFYB_HMF"/>
    <property type="match status" value="1"/>
</dbReference>
<accession>A0A833R920</accession>
<dbReference type="InterPro" id="IPR009072">
    <property type="entry name" value="Histone-fold"/>
</dbReference>
<evidence type="ECO:0000256" key="3">
    <source>
        <dbReference type="ARBA" id="ARBA00023125"/>
    </source>
</evidence>
<gene>
    <name evidence="9" type="ORF">FCM35_KLT02775</name>
</gene>
<feature type="domain" description="Transcription factor CBF/NF-Y/archaeal histone" evidence="8">
    <location>
        <begin position="77"/>
        <end position="140"/>
    </location>
</feature>
<feature type="compositionally biased region" description="Polar residues" evidence="7">
    <location>
        <begin position="1"/>
        <end position="12"/>
    </location>
</feature>
<dbReference type="GO" id="GO:0000978">
    <property type="term" value="F:RNA polymerase II cis-regulatory region sequence-specific DNA binding"/>
    <property type="evidence" value="ECO:0007669"/>
    <property type="project" value="TreeGrafter"/>
</dbReference>
<evidence type="ECO:0000256" key="7">
    <source>
        <dbReference type="SAM" id="MobiDB-lite"/>
    </source>
</evidence>
<proteinExistence type="inferred from homology"/>
<dbReference type="PANTHER" id="PTHR10252:SF106">
    <property type="entry name" value="NUCLEAR TRANSCRIPTION FACTOR Y SUBUNIT C-3-RELATED"/>
    <property type="match status" value="1"/>
</dbReference>
<dbReference type="InterPro" id="IPR050568">
    <property type="entry name" value="Transcr_DNA_Rep_Reg"/>
</dbReference>
<evidence type="ECO:0000256" key="5">
    <source>
        <dbReference type="ARBA" id="ARBA00023242"/>
    </source>
</evidence>
<keyword evidence="2" id="KW-0805">Transcription regulation</keyword>
<dbReference type="EMBL" id="SWLB01000012">
    <property type="protein sequence ID" value="KAF3331369.1"/>
    <property type="molecule type" value="Genomic_DNA"/>
</dbReference>
<dbReference type="Proteomes" id="UP000623129">
    <property type="component" value="Unassembled WGS sequence"/>
</dbReference>
<evidence type="ECO:0000256" key="1">
    <source>
        <dbReference type="ARBA" id="ARBA00004123"/>
    </source>
</evidence>
<feature type="region of interest" description="Disordered" evidence="7">
    <location>
        <begin position="1"/>
        <end position="21"/>
    </location>
</feature>
<comment type="subcellular location">
    <subcellularLocation>
        <location evidence="1">Nucleus</location>
    </subcellularLocation>
</comment>
<dbReference type="InterPro" id="IPR003958">
    <property type="entry name" value="CBFA_NFYB_domain"/>
</dbReference>
<evidence type="ECO:0000259" key="8">
    <source>
        <dbReference type="Pfam" id="PF00808"/>
    </source>
</evidence>
<name>A0A833R920_9POAL</name>
<sequence length="190" mass="21161">MEQKNPNSASTPTGPPPVLAYPAAATATPFAPYAHLYPPQPHIPQAHQPGQPNQQLQLFWADQYREIEQVADFKNHNLPLARIKKIMKADEDVRMIAAEAPVVFARACEMFILELTHRGWAHAEENKRRTLQKSDIAAAISRTDVFDFLVDIVPREEGKEEGLTPRAHMAAAAASVPTPDQLGAYYYVPQ</sequence>
<comment type="caution">
    <text evidence="9">The sequence shown here is derived from an EMBL/GenBank/DDBJ whole genome shotgun (WGS) entry which is preliminary data.</text>
</comment>
<keyword evidence="3" id="KW-0238">DNA-binding</keyword>
<dbReference type="SUPFAM" id="SSF47113">
    <property type="entry name" value="Histone-fold"/>
    <property type="match status" value="1"/>
</dbReference>
<organism evidence="9 10">
    <name type="scientific">Carex littledalei</name>
    <dbReference type="NCBI Taxonomy" id="544730"/>
    <lineage>
        <taxon>Eukaryota</taxon>
        <taxon>Viridiplantae</taxon>
        <taxon>Streptophyta</taxon>
        <taxon>Embryophyta</taxon>
        <taxon>Tracheophyta</taxon>
        <taxon>Spermatophyta</taxon>
        <taxon>Magnoliopsida</taxon>
        <taxon>Liliopsida</taxon>
        <taxon>Poales</taxon>
        <taxon>Cyperaceae</taxon>
        <taxon>Cyperoideae</taxon>
        <taxon>Cariceae</taxon>
        <taxon>Carex</taxon>
        <taxon>Carex subgen. Euthyceras</taxon>
    </lineage>
</organism>
<dbReference type="PANTHER" id="PTHR10252">
    <property type="entry name" value="HISTONE-LIKE TRANSCRIPTION FACTOR CCAAT-RELATED"/>
    <property type="match status" value="1"/>
</dbReference>
<protein>
    <submittedName>
        <fullName evidence="9">Nuclear transcription factor Y subunit C-2-like protein</fullName>
    </submittedName>
</protein>
<dbReference type="GO" id="GO:0005634">
    <property type="term" value="C:nucleus"/>
    <property type="evidence" value="ECO:0007669"/>
    <property type="project" value="UniProtKB-SubCell"/>
</dbReference>
<dbReference type="OrthoDB" id="1272441at2759"/>
<evidence type="ECO:0000256" key="6">
    <source>
        <dbReference type="ARBA" id="ARBA00038129"/>
    </source>
</evidence>
<dbReference type="CDD" id="cd22908">
    <property type="entry name" value="HFD_NFYC-like"/>
    <property type="match status" value="1"/>
</dbReference>
<evidence type="ECO:0000256" key="4">
    <source>
        <dbReference type="ARBA" id="ARBA00023163"/>
    </source>
</evidence>
<dbReference type="Gene3D" id="1.10.20.10">
    <property type="entry name" value="Histone, subunit A"/>
    <property type="match status" value="1"/>
</dbReference>
<keyword evidence="10" id="KW-1185">Reference proteome</keyword>
<evidence type="ECO:0000256" key="2">
    <source>
        <dbReference type="ARBA" id="ARBA00023015"/>
    </source>
</evidence>
<dbReference type="AlphaFoldDB" id="A0A833R920"/>
<dbReference type="GO" id="GO:0000981">
    <property type="term" value="F:DNA-binding transcription factor activity, RNA polymerase II-specific"/>
    <property type="evidence" value="ECO:0007669"/>
    <property type="project" value="TreeGrafter"/>
</dbReference>
<keyword evidence="5" id="KW-0539">Nucleus</keyword>
<reference evidence="9" key="1">
    <citation type="submission" date="2020-01" db="EMBL/GenBank/DDBJ databases">
        <title>Genome sequence of Kobresia littledalei, the first chromosome-level genome in the family Cyperaceae.</title>
        <authorList>
            <person name="Qu G."/>
        </authorList>
    </citation>
    <scope>NUCLEOTIDE SEQUENCE</scope>
    <source>
        <strain evidence="9">C.B.Clarke</strain>
        <tissue evidence="9">Leaf</tissue>
    </source>
</reference>
<dbReference type="GO" id="GO:0046982">
    <property type="term" value="F:protein heterodimerization activity"/>
    <property type="evidence" value="ECO:0007669"/>
    <property type="project" value="InterPro"/>
</dbReference>
<evidence type="ECO:0000313" key="9">
    <source>
        <dbReference type="EMBL" id="KAF3331369.1"/>
    </source>
</evidence>
<evidence type="ECO:0000313" key="10">
    <source>
        <dbReference type="Proteomes" id="UP000623129"/>
    </source>
</evidence>
<comment type="similarity">
    <text evidence="6">Belongs to the NFYC/HAP5 subunit family.</text>
</comment>